<name>A0A382WEM8_9ZZZZ</name>
<protein>
    <submittedName>
        <fullName evidence="1">Uncharacterized protein</fullName>
    </submittedName>
</protein>
<dbReference type="AlphaFoldDB" id="A0A382WEM8"/>
<evidence type="ECO:0000313" key="1">
    <source>
        <dbReference type="EMBL" id="SVD57020.1"/>
    </source>
</evidence>
<accession>A0A382WEM8</accession>
<proteinExistence type="predicted"/>
<dbReference type="EMBL" id="UINC01159110">
    <property type="protein sequence ID" value="SVD57020.1"/>
    <property type="molecule type" value="Genomic_DNA"/>
</dbReference>
<organism evidence="1">
    <name type="scientific">marine metagenome</name>
    <dbReference type="NCBI Taxonomy" id="408172"/>
    <lineage>
        <taxon>unclassified sequences</taxon>
        <taxon>metagenomes</taxon>
        <taxon>ecological metagenomes</taxon>
    </lineage>
</organism>
<sequence length="33" mass="3727">MIIFKARQASDPQYLSEVISENFGSYATLVNFS</sequence>
<feature type="non-terminal residue" evidence="1">
    <location>
        <position position="33"/>
    </location>
</feature>
<reference evidence="1" key="1">
    <citation type="submission" date="2018-05" db="EMBL/GenBank/DDBJ databases">
        <authorList>
            <person name="Lanie J.A."/>
            <person name="Ng W.-L."/>
            <person name="Kazmierczak K.M."/>
            <person name="Andrzejewski T.M."/>
            <person name="Davidsen T.M."/>
            <person name="Wayne K.J."/>
            <person name="Tettelin H."/>
            <person name="Glass J.I."/>
            <person name="Rusch D."/>
            <person name="Podicherti R."/>
            <person name="Tsui H.-C.T."/>
            <person name="Winkler M.E."/>
        </authorList>
    </citation>
    <scope>NUCLEOTIDE SEQUENCE</scope>
</reference>
<gene>
    <name evidence="1" type="ORF">METZ01_LOCUS409874</name>
</gene>